<reference evidence="1 2" key="1">
    <citation type="journal article" date="2021" name="BMC Genomics">
        <title>Datura genome reveals duplications of psychoactive alkaloid biosynthetic genes and high mutation rate following tissue culture.</title>
        <authorList>
            <person name="Rajewski A."/>
            <person name="Carter-House D."/>
            <person name="Stajich J."/>
            <person name="Litt A."/>
        </authorList>
    </citation>
    <scope>NUCLEOTIDE SEQUENCE [LARGE SCALE GENOMIC DNA]</scope>
    <source>
        <strain evidence="1">AR-01</strain>
    </source>
</reference>
<name>A0ABS8S9P7_DATST</name>
<dbReference type="Proteomes" id="UP000823775">
    <property type="component" value="Unassembled WGS sequence"/>
</dbReference>
<gene>
    <name evidence="1" type="ORF">HAX54_028676</name>
</gene>
<organism evidence="1 2">
    <name type="scientific">Datura stramonium</name>
    <name type="common">Jimsonweed</name>
    <name type="synonym">Common thornapple</name>
    <dbReference type="NCBI Taxonomy" id="4076"/>
    <lineage>
        <taxon>Eukaryota</taxon>
        <taxon>Viridiplantae</taxon>
        <taxon>Streptophyta</taxon>
        <taxon>Embryophyta</taxon>
        <taxon>Tracheophyta</taxon>
        <taxon>Spermatophyta</taxon>
        <taxon>Magnoliopsida</taxon>
        <taxon>eudicotyledons</taxon>
        <taxon>Gunneridae</taxon>
        <taxon>Pentapetalae</taxon>
        <taxon>asterids</taxon>
        <taxon>lamiids</taxon>
        <taxon>Solanales</taxon>
        <taxon>Solanaceae</taxon>
        <taxon>Solanoideae</taxon>
        <taxon>Datureae</taxon>
        <taxon>Datura</taxon>
    </lineage>
</organism>
<accession>A0ABS8S9P7</accession>
<keyword evidence="2" id="KW-1185">Reference proteome</keyword>
<comment type="caution">
    <text evidence="1">The sequence shown here is derived from an EMBL/GenBank/DDBJ whole genome shotgun (WGS) entry which is preliminary data.</text>
</comment>
<proteinExistence type="predicted"/>
<protein>
    <submittedName>
        <fullName evidence="1">Uncharacterized protein</fullName>
    </submittedName>
</protein>
<feature type="non-terminal residue" evidence="1">
    <location>
        <position position="1"/>
    </location>
</feature>
<dbReference type="EMBL" id="JACEIK010000353">
    <property type="protein sequence ID" value="MCD7455555.1"/>
    <property type="molecule type" value="Genomic_DNA"/>
</dbReference>
<sequence>REEGRQDAGSAGSLSLREDGVDRLSLKLEKHKTPSRALPVEKAIICGHWINSSELPKVGQEPTSRLYGLLFDCTDHCLESLNQVQRVIRRQPKKPR</sequence>
<evidence type="ECO:0000313" key="1">
    <source>
        <dbReference type="EMBL" id="MCD7455555.1"/>
    </source>
</evidence>
<evidence type="ECO:0000313" key="2">
    <source>
        <dbReference type="Proteomes" id="UP000823775"/>
    </source>
</evidence>